<dbReference type="SUPFAM" id="SSF57701">
    <property type="entry name" value="Zn2/Cys6 DNA-binding domain"/>
    <property type="match status" value="1"/>
</dbReference>
<dbReference type="CDD" id="cd00067">
    <property type="entry name" value="GAL4"/>
    <property type="match status" value="1"/>
</dbReference>
<dbReference type="PROSITE" id="PS50048">
    <property type="entry name" value="ZN2_CY6_FUNGAL_2"/>
    <property type="match status" value="1"/>
</dbReference>
<name>N1QK90_SPHMS</name>
<feature type="region of interest" description="Disordered" evidence="2">
    <location>
        <begin position="204"/>
        <end position="230"/>
    </location>
</feature>
<dbReference type="OrthoDB" id="4150019at2759"/>
<dbReference type="Gene3D" id="4.10.240.10">
    <property type="entry name" value="Zn(2)-C6 fungal-type DNA-binding domain"/>
    <property type="match status" value="1"/>
</dbReference>
<dbReference type="eggNOG" id="ENOG502S404">
    <property type="taxonomic scope" value="Eukaryota"/>
</dbReference>
<dbReference type="SMART" id="SM00066">
    <property type="entry name" value="GAL4"/>
    <property type="match status" value="1"/>
</dbReference>
<keyword evidence="5" id="KW-1185">Reference proteome</keyword>
<dbReference type="GO" id="GO:0008270">
    <property type="term" value="F:zinc ion binding"/>
    <property type="evidence" value="ECO:0007669"/>
    <property type="project" value="InterPro"/>
</dbReference>
<feature type="region of interest" description="Disordered" evidence="2">
    <location>
        <begin position="146"/>
        <end position="183"/>
    </location>
</feature>
<dbReference type="Proteomes" id="UP000016931">
    <property type="component" value="Unassembled WGS sequence"/>
</dbReference>
<feature type="compositionally biased region" description="Polar residues" evidence="2">
    <location>
        <begin position="306"/>
        <end position="323"/>
    </location>
</feature>
<evidence type="ECO:0000259" key="3">
    <source>
        <dbReference type="PROSITE" id="PS50048"/>
    </source>
</evidence>
<dbReference type="EMBL" id="KB456260">
    <property type="protein sequence ID" value="EMF16662.1"/>
    <property type="molecule type" value="Genomic_DNA"/>
</dbReference>
<evidence type="ECO:0000313" key="5">
    <source>
        <dbReference type="Proteomes" id="UP000016931"/>
    </source>
</evidence>
<feature type="compositionally biased region" description="Low complexity" evidence="2">
    <location>
        <begin position="150"/>
        <end position="167"/>
    </location>
</feature>
<feature type="domain" description="Zn(2)-C6 fungal-type" evidence="3">
    <location>
        <begin position="100"/>
        <end position="134"/>
    </location>
</feature>
<feature type="region of interest" description="Disordered" evidence="2">
    <location>
        <begin position="34"/>
        <end position="78"/>
    </location>
</feature>
<evidence type="ECO:0000313" key="4">
    <source>
        <dbReference type="EMBL" id="EMF16662.1"/>
    </source>
</evidence>
<dbReference type="OMA" id="DDPEQRC"/>
<feature type="compositionally biased region" description="Pro residues" evidence="2">
    <location>
        <begin position="268"/>
        <end position="282"/>
    </location>
</feature>
<dbReference type="RefSeq" id="XP_016764783.1">
    <property type="nucleotide sequence ID" value="XM_016907487.1"/>
</dbReference>
<accession>N1QK90</accession>
<dbReference type="GeneID" id="27904624"/>
<feature type="compositionally biased region" description="Low complexity" evidence="2">
    <location>
        <begin position="292"/>
        <end position="305"/>
    </location>
</feature>
<reference evidence="4 5" key="1">
    <citation type="journal article" date="2012" name="PLoS Pathog.">
        <title>Diverse lifestyles and strategies of plant pathogenesis encoded in the genomes of eighteen Dothideomycetes fungi.</title>
        <authorList>
            <person name="Ohm R.A."/>
            <person name="Feau N."/>
            <person name="Henrissat B."/>
            <person name="Schoch C.L."/>
            <person name="Horwitz B.A."/>
            <person name="Barry K.W."/>
            <person name="Condon B.J."/>
            <person name="Copeland A.C."/>
            <person name="Dhillon B."/>
            <person name="Glaser F."/>
            <person name="Hesse C.N."/>
            <person name="Kosti I."/>
            <person name="LaButti K."/>
            <person name="Lindquist E.A."/>
            <person name="Lucas S."/>
            <person name="Salamov A.A."/>
            <person name="Bradshaw R.E."/>
            <person name="Ciuffetti L."/>
            <person name="Hamelin R.C."/>
            <person name="Kema G.H.J."/>
            <person name="Lawrence C."/>
            <person name="Scott J.A."/>
            <person name="Spatafora J.W."/>
            <person name="Turgeon B.G."/>
            <person name="de Wit P.J.G.M."/>
            <person name="Zhong S."/>
            <person name="Goodwin S.B."/>
            <person name="Grigoriev I.V."/>
        </authorList>
    </citation>
    <scope>NUCLEOTIDE SEQUENCE [LARGE SCALE GENOMIC DNA]</scope>
    <source>
        <strain evidence="4 5">SO2202</strain>
    </source>
</reference>
<evidence type="ECO:0000256" key="1">
    <source>
        <dbReference type="ARBA" id="ARBA00023242"/>
    </source>
</evidence>
<feature type="region of interest" description="Disordered" evidence="2">
    <location>
        <begin position="235"/>
        <end position="254"/>
    </location>
</feature>
<sequence>MPPDSPQHYGYILSSSRAIGDAVPAFDPYALARPNNATFASGTPQPPGSNRTTQRLPKTKPDTRTLTKSISSPHLRGPIMSESELDKKRNKLGYQRISIACAHCRRRKIRCLLAADDPEQRCQNCIRLKKECVFYPVDQQAMLDARSEASGKPGVPSAPSSAVSTSPLQSGRRGFEHAFTGSYGDPAMPPISAAYQNMPIMPRADQRVPGSYSPQDHSFQAPGQPAPPWATADFAEQHSRKTPISRTPSAQPPFTRYAEAPAADVAPFPGPESPAHPSPSVPQVPCGYNMEQMQQQPHGWQSQSQVTRAVSYSDYPQSYNARYQQAPPPPPPPQPLPSSY</sequence>
<dbReference type="AlphaFoldDB" id="N1QK90"/>
<dbReference type="PROSITE" id="PS00463">
    <property type="entry name" value="ZN2_CY6_FUNGAL_1"/>
    <property type="match status" value="1"/>
</dbReference>
<feature type="compositionally biased region" description="Pro residues" evidence="2">
    <location>
        <begin position="326"/>
        <end position="340"/>
    </location>
</feature>
<dbReference type="InterPro" id="IPR001138">
    <property type="entry name" value="Zn2Cys6_DnaBD"/>
</dbReference>
<keyword evidence="1" id="KW-0539">Nucleus</keyword>
<gene>
    <name evidence="4" type="ORF">SEPMUDRAFT_152825</name>
</gene>
<organism evidence="4 5">
    <name type="scientific">Sphaerulina musiva (strain SO2202)</name>
    <name type="common">Poplar stem canker fungus</name>
    <name type="synonym">Septoria musiva</name>
    <dbReference type="NCBI Taxonomy" id="692275"/>
    <lineage>
        <taxon>Eukaryota</taxon>
        <taxon>Fungi</taxon>
        <taxon>Dikarya</taxon>
        <taxon>Ascomycota</taxon>
        <taxon>Pezizomycotina</taxon>
        <taxon>Dothideomycetes</taxon>
        <taxon>Dothideomycetidae</taxon>
        <taxon>Mycosphaerellales</taxon>
        <taxon>Mycosphaerellaceae</taxon>
        <taxon>Sphaerulina</taxon>
    </lineage>
</organism>
<feature type="region of interest" description="Disordered" evidence="2">
    <location>
        <begin position="264"/>
        <end position="340"/>
    </location>
</feature>
<dbReference type="HOGENOM" id="CLU_817759_0_0_1"/>
<evidence type="ECO:0000256" key="2">
    <source>
        <dbReference type="SAM" id="MobiDB-lite"/>
    </source>
</evidence>
<proteinExistence type="predicted"/>
<dbReference type="InterPro" id="IPR036864">
    <property type="entry name" value="Zn2-C6_fun-type_DNA-bd_sf"/>
</dbReference>
<dbReference type="GO" id="GO:0000981">
    <property type="term" value="F:DNA-binding transcription factor activity, RNA polymerase II-specific"/>
    <property type="evidence" value="ECO:0007669"/>
    <property type="project" value="InterPro"/>
</dbReference>
<protein>
    <recommendedName>
        <fullName evidence="3">Zn(2)-C6 fungal-type domain-containing protein</fullName>
    </recommendedName>
</protein>
<dbReference type="Pfam" id="PF00172">
    <property type="entry name" value="Zn_clus"/>
    <property type="match status" value="1"/>
</dbReference>
<feature type="compositionally biased region" description="Polar residues" evidence="2">
    <location>
        <begin position="35"/>
        <end position="56"/>
    </location>
</feature>
<feature type="non-terminal residue" evidence="4">
    <location>
        <position position="340"/>
    </location>
</feature>